<dbReference type="Proteomes" id="UP000824140">
    <property type="component" value="Unassembled WGS sequence"/>
</dbReference>
<evidence type="ECO:0000313" key="3">
    <source>
        <dbReference type="Proteomes" id="UP000824140"/>
    </source>
</evidence>
<sequence length="1346" mass="149872">MVVYHGTDSDFTVFDRSKSRSKMDIQGSFFSPWEDDARGYGGNVRPFYLNLKNPADEGAAYRALRRFKGQNEAGKKAREYLEKLGYDGVNNSDEEYIAFNPEQIKSATDNVGTFDAGNPDIRYSLFDETADASQLLSENERLRRLHETFASKVGDVSRYKGKITQEAALTAARGIKRATQSKIDTDALAGSLTALREEANRQGEAGRADNEFLVQLAQNIARQVLEQSTFVDENARTLDQALRRHLRGTRISLSDAQKAEVRKVLGDTRAFARANMGRFVVANDGIPLSSLWNELSTMFPSLFDETTSEGDMPIALMDAFERARPEIENPYGSNEEYLMYVSYDILNRVLGLPEAKTYLEAARAEGERRGQRVGRREARAQTAQAVREARQAGRAQVQEVRAQERARADDRVRAAREAAAKRAERRAETEAKARLRRSIARKANNLIARLAKPTDARHIPEAMRKSVFEALRRINYTAEAPSIRHEAWQARIANLSNQINRYQDTLAEGGMDPALVADLNALVDEIDSTTRFDDMTSKQLEVLDDVFANLTRLVNEQDRLVSTRNRERAQEVADSAIQFLAGRRDRKNDWRAVDLVTFDAMAAGDFFRTQLGEDAGGTLYQALRDGQDSTHAHMAQAAQDFAAMLKRRGIAYKDRQDWEKQIKAVKLKSGETIYARDTQLMAIYALSGREAGRRHLLSERGGVVLGRVRGTVDGKRVNATQARPTRLTAEDLITIADTLSPKQRGIVDDMVEYMSSTVSEWGNHASMEMYGYRKFTEDHYWPVQVDRTAVRLTNLLDENSVKMNAAKHRGFTKALNEQASNPVDIGDAFQIFGAHAVEMANYDGYAPVVDDLIKVFNAVNADAGTSLRTELSRTTGQAGERYVRKLLEDINHASTMTSAAEGLVGKLVSNYKKSAILAKPRVAVQQYTAIARALDEINANYLARGVAESAKRRGASVREMQEHAPIAWWKSHGNYDTHVGQSAINIVLGDKSVRTRIDEASMALAGKADNAAWAGIWEAVKLEVAAAQPELKSGTSEYWNAVRTRFNEVVDRTQVVDTVLHRAQMSRSRGMASAFTAFMSEPMRTYNMMREAVVNIYRSGGRDRAAYRRAARTLGALTINATFHALVLAAFDTLRYRDDEDETFGMRFWENFEADLNPLGMVPVIADFVDSFATLIEGGTIWETNMMTEGPLAIVEAGTKIIKALEEAASGEARYNKRSAYGLARDMLQGISRTFGLPIEGLVSWFELIINSVSPGTLYTQNPGKYTKLKEAIGRGDAAQARALASELVSDGTEMSSIRSTLTSEFKPKYREMYAAGNSVGMAALRSALASFYEDGEAHFSTWLED</sequence>
<gene>
    <name evidence="2" type="ORF">IAA84_08740</name>
</gene>
<proteinExistence type="predicted"/>
<dbReference type="InterPro" id="IPR049522">
    <property type="entry name" value="ART-PolyVal_dom"/>
</dbReference>
<evidence type="ECO:0000259" key="1">
    <source>
        <dbReference type="Pfam" id="PF18760"/>
    </source>
</evidence>
<protein>
    <recommendedName>
        <fullName evidence="1">ART-PolyVal-like domain-containing protein</fullName>
    </recommendedName>
</protein>
<evidence type="ECO:0000313" key="2">
    <source>
        <dbReference type="EMBL" id="HIS93084.1"/>
    </source>
</evidence>
<accession>A0A9D1G105</accession>
<feature type="domain" description="ART-PolyVal-like" evidence="1">
    <location>
        <begin position="1"/>
        <end position="114"/>
    </location>
</feature>
<reference evidence="2" key="1">
    <citation type="submission" date="2020-10" db="EMBL/GenBank/DDBJ databases">
        <authorList>
            <person name="Gilroy R."/>
        </authorList>
    </citation>
    <scope>NUCLEOTIDE SEQUENCE</scope>
    <source>
        <strain evidence="2">13766</strain>
    </source>
</reference>
<name>A0A9D1G105_9FIRM</name>
<dbReference type="Pfam" id="PF18760">
    <property type="entry name" value="ART-PolyVal"/>
    <property type="match status" value="1"/>
</dbReference>
<dbReference type="EMBL" id="DVJN01000173">
    <property type="protein sequence ID" value="HIS93084.1"/>
    <property type="molecule type" value="Genomic_DNA"/>
</dbReference>
<reference evidence="2" key="2">
    <citation type="journal article" date="2021" name="PeerJ">
        <title>Extensive microbial diversity within the chicken gut microbiome revealed by metagenomics and culture.</title>
        <authorList>
            <person name="Gilroy R."/>
            <person name="Ravi A."/>
            <person name="Getino M."/>
            <person name="Pursley I."/>
            <person name="Horton D.L."/>
            <person name="Alikhan N.F."/>
            <person name="Baker D."/>
            <person name="Gharbi K."/>
            <person name="Hall N."/>
            <person name="Watson M."/>
            <person name="Adriaenssens E.M."/>
            <person name="Foster-Nyarko E."/>
            <person name="Jarju S."/>
            <person name="Secka A."/>
            <person name="Antonio M."/>
            <person name="Oren A."/>
            <person name="Chaudhuri R.R."/>
            <person name="La Ragione R."/>
            <person name="Hildebrand F."/>
            <person name="Pallen M.J."/>
        </authorList>
    </citation>
    <scope>NUCLEOTIDE SEQUENCE</scope>
    <source>
        <strain evidence="2">13766</strain>
    </source>
</reference>
<organism evidence="2 3">
    <name type="scientific">Candidatus Alectryocaccomicrobium excrementavium</name>
    <dbReference type="NCBI Taxonomy" id="2840668"/>
    <lineage>
        <taxon>Bacteria</taxon>
        <taxon>Bacillati</taxon>
        <taxon>Bacillota</taxon>
        <taxon>Clostridia</taxon>
        <taxon>Candidatus Alectryocaccomicrobium</taxon>
    </lineage>
</organism>
<comment type="caution">
    <text evidence="2">The sequence shown here is derived from an EMBL/GenBank/DDBJ whole genome shotgun (WGS) entry which is preliminary data.</text>
</comment>